<dbReference type="GO" id="GO:0030527">
    <property type="term" value="F:structural constituent of chromatin"/>
    <property type="evidence" value="ECO:0007669"/>
    <property type="project" value="InterPro"/>
</dbReference>
<evidence type="ECO:0000256" key="2">
    <source>
        <dbReference type="ARBA" id="ARBA00023125"/>
    </source>
</evidence>
<dbReference type="EMBL" id="FWEV01000110">
    <property type="protein sequence ID" value="SLM29794.1"/>
    <property type="molecule type" value="Genomic_DNA"/>
</dbReference>
<keyword evidence="2 3" id="KW-0238">DNA-binding</keyword>
<dbReference type="OrthoDB" id="9799835at2"/>
<organism evidence="3 4">
    <name type="scientific">Desulfamplus magnetovallimortis</name>
    <dbReference type="NCBI Taxonomy" id="1246637"/>
    <lineage>
        <taxon>Bacteria</taxon>
        <taxon>Pseudomonadati</taxon>
        <taxon>Thermodesulfobacteriota</taxon>
        <taxon>Desulfobacteria</taxon>
        <taxon>Desulfobacterales</taxon>
        <taxon>Desulfobacteraceae</taxon>
        <taxon>Desulfamplus</taxon>
    </lineage>
</organism>
<dbReference type="GO" id="GO:0003677">
    <property type="term" value="F:DNA binding"/>
    <property type="evidence" value="ECO:0007669"/>
    <property type="project" value="UniProtKB-KW"/>
</dbReference>
<dbReference type="Gene3D" id="4.10.520.10">
    <property type="entry name" value="IHF-like DNA-binding proteins"/>
    <property type="match status" value="1"/>
</dbReference>
<dbReference type="InterPro" id="IPR010992">
    <property type="entry name" value="IHF-like_DNA-bd_dom_sf"/>
</dbReference>
<dbReference type="AlphaFoldDB" id="A0A1W1HBC1"/>
<proteinExistence type="inferred from homology"/>
<dbReference type="InterPro" id="IPR000119">
    <property type="entry name" value="Hist_DNA-bd"/>
</dbReference>
<dbReference type="STRING" id="1246637.MTBBW1_1980016"/>
<evidence type="ECO:0000313" key="4">
    <source>
        <dbReference type="Proteomes" id="UP000191931"/>
    </source>
</evidence>
<reference evidence="3 4" key="1">
    <citation type="submission" date="2017-03" db="EMBL/GenBank/DDBJ databases">
        <authorList>
            <person name="Afonso C.L."/>
            <person name="Miller P.J."/>
            <person name="Scott M.A."/>
            <person name="Spackman E."/>
            <person name="Goraichik I."/>
            <person name="Dimitrov K.M."/>
            <person name="Suarez D.L."/>
            <person name="Swayne D.E."/>
        </authorList>
    </citation>
    <scope>NUCLEOTIDE SEQUENCE [LARGE SCALE GENOMIC DNA]</scope>
    <source>
        <strain evidence="3">PRJEB14757</strain>
    </source>
</reference>
<sequence length="87" mass="9984">MSRAVSRKDFIIRVADKMGCDEETATLWLDGITGTLYETFKERRGVSLTGFGSFYCDQRRESTAFKFNPSQKLRKLLGWSSTYKGEI</sequence>
<comment type="similarity">
    <text evidence="1">Belongs to the bacterial histone-like protein family.</text>
</comment>
<evidence type="ECO:0000256" key="1">
    <source>
        <dbReference type="ARBA" id="ARBA00010529"/>
    </source>
</evidence>
<keyword evidence="4" id="KW-1185">Reference proteome</keyword>
<name>A0A1W1HBC1_9BACT</name>
<evidence type="ECO:0000313" key="3">
    <source>
        <dbReference type="EMBL" id="SLM29794.1"/>
    </source>
</evidence>
<dbReference type="Pfam" id="PF00216">
    <property type="entry name" value="Bac_DNA_binding"/>
    <property type="match status" value="1"/>
</dbReference>
<accession>A0A1W1HBC1</accession>
<dbReference type="SUPFAM" id="SSF47729">
    <property type="entry name" value="IHF-like DNA-binding proteins"/>
    <property type="match status" value="1"/>
</dbReference>
<gene>
    <name evidence="3" type="ORF">MTBBW1_1980016</name>
</gene>
<dbReference type="RefSeq" id="WP_087881816.1">
    <property type="nucleotide sequence ID" value="NZ_LT828555.1"/>
</dbReference>
<dbReference type="Proteomes" id="UP000191931">
    <property type="component" value="Unassembled WGS sequence"/>
</dbReference>
<protein>
    <submittedName>
        <fullName evidence="3">Histone family protein DNA-binding protein</fullName>
    </submittedName>
</protein>